<evidence type="ECO:0008006" key="4">
    <source>
        <dbReference type="Google" id="ProtNLM"/>
    </source>
</evidence>
<gene>
    <name evidence="2" type="ORF">PhaeoP97_03373</name>
</gene>
<evidence type="ECO:0000313" key="2">
    <source>
        <dbReference type="EMBL" id="APG48726.1"/>
    </source>
</evidence>
<feature type="region of interest" description="Disordered" evidence="1">
    <location>
        <begin position="109"/>
        <end position="133"/>
    </location>
</feature>
<protein>
    <recommendedName>
        <fullName evidence="4">Flagellar FliJ protein</fullName>
    </recommendedName>
</protein>
<accession>A0A1L3I9J9</accession>
<proteinExistence type="predicted"/>
<dbReference type="EMBL" id="CP016364">
    <property type="protein sequence ID" value="APG48726.1"/>
    <property type="molecule type" value="Genomic_DNA"/>
</dbReference>
<dbReference type="RefSeq" id="WP_072506022.1">
    <property type="nucleotide sequence ID" value="NZ_CP016364.1"/>
</dbReference>
<keyword evidence="3" id="KW-1185">Reference proteome</keyword>
<dbReference type="STRING" id="1844006.PhaeoP97_03373"/>
<evidence type="ECO:0000313" key="3">
    <source>
        <dbReference type="Proteomes" id="UP000183859"/>
    </source>
</evidence>
<dbReference type="KEGG" id="php:PhaeoP97_03373"/>
<evidence type="ECO:0000256" key="1">
    <source>
        <dbReference type="SAM" id="MobiDB-lite"/>
    </source>
</evidence>
<sequence length="133" mass="15601">MKQKMLDQMADVTEAMYLQEHAKVKPVLDAEARVRSQLAKLDRQVNETREIANSDHAMKALGADLLWQSWHGRTRRQLNMELAQITAQKLRAMDKLRKAFGRKHAVETMATQERQRHKKDLAQKQHNRLMNME</sequence>
<organism evidence="2 3">
    <name type="scientific">Phaeobacter porticola</name>
    <dbReference type="NCBI Taxonomy" id="1844006"/>
    <lineage>
        <taxon>Bacteria</taxon>
        <taxon>Pseudomonadati</taxon>
        <taxon>Pseudomonadota</taxon>
        <taxon>Alphaproteobacteria</taxon>
        <taxon>Rhodobacterales</taxon>
        <taxon>Roseobacteraceae</taxon>
        <taxon>Phaeobacter</taxon>
    </lineage>
</organism>
<dbReference type="Proteomes" id="UP000183859">
    <property type="component" value="Chromosome"/>
</dbReference>
<reference evidence="3" key="1">
    <citation type="submission" date="2016-07" db="EMBL/GenBank/DDBJ databases">
        <title>Phaeobacter portensis sp. nov., a tropodithietic acid producing bacterium isolated from a German harbor.</title>
        <authorList>
            <person name="Freese H.M."/>
            <person name="Bunk B."/>
            <person name="Breider S."/>
            <person name="Brinkhoff T."/>
        </authorList>
    </citation>
    <scope>NUCLEOTIDE SEQUENCE [LARGE SCALE GENOMIC DNA]</scope>
    <source>
        <strain evidence="3">P97</strain>
    </source>
</reference>
<name>A0A1L3I9J9_9RHOB</name>
<dbReference type="OrthoDB" id="7861976at2"/>
<dbReference type="AlphaFoldDB" id="A0A1L3I9J9"/>